<organism evidence="2 3">
    <name type="scientific">Naasia aerilata</name>
    <dbReference type="NCBI Taxonomy" id="1162966"/>
    <lineage>
        <taxon>Bacteria</taxon>
        <taxon>Bacillati</taxon>
        <taxon>Actinomycetota</taxon>
        <taxon>Actinomycetes</taxon>
        <taxon>Micrococcales</taxon>
        <taxon>Microbacteriaceae</taxon>
        <taxon>Naasia</taxon>
    </lineage>
</organism>
<gene>
    <name evidence="2" type="ORF">GCM10025866_05760</name>
</gene>
<protein>
    <recommendedName>
        <fullName evidence="1">Aminotransferase class V domain-containing protein</fullName>
    </recommendedName>
</protein>
<evidence type="ECO:0000313" key="2">
    <source>
        <dbReference type="EMBL" id="BDZ44667.1"/>
    </source>
</evidence>
<dbReference type="InterPro" id="IPR000192">
    <property type="entry name" value="Aminotrans_V_dom"/>
</dbReference>
<dbReference type="InterPro" id="IPR015421">
    <property type="entry name" value="PyrdxlP-dep_Trfase_major"/>
</dbReference>
<evidence type="ECO:0000259" key="1">
    <source>
        <dbReference type="Pfam" id="PF00266"/>
    </source>
</evidence>
<proteinExistence type="predicted"/>
<dbReference type="Pfam" id="PF00266">
    <property type="entry name" value="Aminotran_5"/>
    <property type="match status" value="1"/>
</dbReference>
<reference evidence="3" key="1">
    <citation type="journal article" date="2019" name="Int. J. Syst. Evol. Microbiol.">
        <title>The Global Catalogue of Microorganisms (GCM) 10K type strain sequencing project: providing services to taxonomists for standard genome sequencing and annotation.</title>
        <authorList>
            <consortium name="The Broad Institute Genomics Platform"/>
            <consortium name="The Broad Institute Genome Sequencing Center for Infectious Disease"/>
            <person name="Wu L."/>
            <person name="Ma J."/>
        </authorList>
    </citation>
    <scope>NUCLEOTIDE SEQUENCE [LARGE SCALE GENOMIC DNA]</scope>
    <source>
        <strain evidence="3">NBRC 108725</strain>
    </source>
</reference>
<dbReference type="InterPro" id="IPR015424">
    <property type="entry name" value="PyrdxlP-dep_Trfase"/>
</dbReference>
<keyword evidence="3" id="KW-1185">Reference proteome</keyword>
<sequence length="282" mass="29850">MLLSRAEFPSLPFAAVRAEQSLSVTAPLWLETDHGRVTPGQIRDQLTSTTVAVAVSLVDARTGYVADIEGIRQVIGDRLLLVDAIQGFGVVDAPLELADIVAGGGQKWLRAGWGTGYLALSDRAVDRLTPVFSGYVGTADEDLIPWDEVPPPVRGAAAFRVSAADPLAAARLAAGLEDLQDVGVPAVAEAVADRASQLIDLADEFALPVISSRDERERAGLVVVEPEPDHLTLLTASLFNHGVAATVRQGLVRFGVHAGTTDETLSMLRAALISYSSAQRIR</sequence>
<name>A0ABN6XIF2_9MICO</name>
<feature type="domain" description="Aminotransferase class V" evidence="1">
    <location>
        <begin position="2"/>
        <end position="279"/>
    </location>
</feature>
<dbReference type="EMBL" id="AP027731">
    <property type="protein sequence ID" value="BDZ44667.1"/>
    <property type="molecule type" value="Genomic_DNA"/>
</dbReference>
<dbReference type="SUPFAM" id="SSF53383">
    <property type="entry name" value="PLP-dependent transferases"/>
    <property type="match status" value="1"/>
</dbReference>
<dbReference type="Gene3D" id="3.40.640.10">
    <property type="entry name" value="Type I PLP-dependent aspartate aminotransferase-like (Major domain)"/>
    <property type="match status" value="1"/>
</dbReference>
<dbReference type="RefSeq" id="WP_286278098.1">
    <property type="nucleotide sequence ID" value="NZ_AP027731.1"/>
</dbReference>
<accession>A0ABN6XIF2</accession>
<dbReference type="Gene3D" id="3.90.1150.10">
    <property type="entry name" value="Aspartate Aminotransferase, domain 1"/>
    <property type="match status" value="1"/>
</dbReference>
<evidence type="ECO:0000313" key="3">
    <source>
        <dbReference type="Proteomes" id="UP001321498"/>
    </source>
</evidence>
<dbReference type="Proteomes" id="UP001321498">
    <property type="component" value="Chromosome"/>
</dbReference>
<dbReference type="InterPro" id="IPR015422">
    <property type="entry name" value="PyrdxlP-dep_Trfase_small"/>
</dbReference>